<dbReference type="Gene3D" id="1.20.1260.60">
    <property type="entry name" value="Vacuolar protein sorting-associated protein Ist1"/>
    <property type="match status" value="1"/>
</dbReference>
<gene>
    <name evidence="1" type="ORF">BgAZ_107690</name>
</gene>
<dbReference type="InterPro" id="IPR042277">
    <property type="entry name" value="IST1-like"/>
</dbReference>
<dbReference type="EMBL" id="JAVEPI010000001">
    <property type="protein sequence ID" value="KAK1444863.1"/>
    <property type="molecule type" value="Genomic_DNA"/>
</dbReference>
<keyword evidence="2" id="KW-1185">Reference proteome</keyword>
<dbReference type="AlphaFoldDB" id="A0AAD8PG61"/>
<comment type="caution">
    <text evidence="1">The sequence shown here is derived from an EMBL/GenBank/DDBJ whole genome shotgun (WGS) entry which is preliminary data.</text>
</comment>
<dbReference type="Proteomes" id="UP001230268">
    <property type="component" value="Unassembled WGS sequence"/>
</dbReference>
<name>A0AAD8PG61_BABGI</name>
<accession>A0AAD8PG61</accession>
<sequence length="173" mass="19574">MGVSNRSRRSQSNGPDARIKWEQSLYQEASLKVVDFLIKDLNLLKTRKHLFGKTLSEQLMPCIATVMQCADRLDVPELRQVTRLMRCMYGRDLNPPPDKELLDKLDPRPPTEQELTLYGEKVLQMLKSTHKGKSGSCASHGTHLEAATERSATAVGKRTDLDDLLERIQALRS</sequence>
<evidence type="ECO:0000313" key="1">
    <source>
        <dbReference type="EMBL" id="KAK1444863.1"/>
    </source>
</evidence>
<protein>
    <submittedName>
        <fullName evidence="1">Uncharacterized protein</fullName>
    </submittedName>
</protein>
<proteinExistence type="predicted"/>
<evidence type="ECO:0000313" key="2">
    <source>
        <dbReference type="Proteomes" id="UP001230268"/>
    </source>
</evidence>
<organism evidence="1 2">
    <name type="scientific">Babesia gibsoni</name>
    <dbReference type="NCBI Taxonomy" id="33632"/>
    <lineage>
        <taxon>Eukaryota</taxon>
        <taxon>Sar</taxon>
        <taxon>Alveolata</taxon>
        <taxon>Apicomplexa</taxon>
        <taxon>Aconoidasida</taxon>
        <taxon>Piroplasmida</taxon>
        <taxon>Babesiidae</taxon>
        <taxon>Babesia</taxon>
    </lineage>
</organism>
<reference evidence="1" key="1">
    <citation type="submission" date="2023-08" db="EMBL/GenBank/DDBJ databases">
        <title>Draft sequence of the Babesia gibsoni genome.</title>
        <authorList>
            <person name="Yamagishi J.Y."/>
            <person name="Xuan X.X."/>
        </authorList>
    </citation>
    <scope>NUCLEOTIDE SEQUENCE</scope>
    <source>
        <strain evidence="1">Azabu</strain>
    </source>
</reference>